<dbReference type="PANTHER" id="PTHR24025:SF29">
    <property type="entry name" value="DESMOGLEIN-2-LIKE-RELATED"/>
    <property type="match status" value="1"/>
</dbReference>
<name>A0A3B3W2R0_9TELE</name>
<dbReference type="FunFam" id="2.60.40.60:FF:000011">
    <property type="entry name" value="Cadherin 1"/>
    <property type="match status" value="1"/>
</dbReference>
<keyword evidence="4" id="KW-0479">Metal-binding</keyword>
<keyword evidence="5" id="KW-0677">Repeat</keyword>
<dbReference type="CDD" id="cd11304">
    <property type="entry name" value="Cadherin_repeat"/>
    <property type="match status" value="4"/>
</dbReference>
<evidence type="ECO:0000256" key="14">
    <source>
        <dbReference type="RuleBase" id="RU004358"/>
    </source>
</evidence>
<comment type="subcellular location">
    <subcellularLocation>
        <location evidence="1">Cell junction</location>
        <location evidence="1">Desmosome</location>
    </subcellularLocation>
    <subcellularLocation>
        <location evidence="13">Cell membrane</location>
        <topology evidence="13">Single-pass type I membrane protein</topology>
    </subcellularLocation>
</comment>
<dbReference type="Pfam" id="PF01049">
    <property type="entry name" value="CADH_Y-type_LIR"/>
    <property type="match status" value="1"/>
</dbReference>
<keyword evidence="10" id="KW-0472">Membrane</keyword>
<evidence type="ECO:0000256" key="7">
    <source>
        <dbReference type="ARBA" id="ARBA00022889"/>
    </source>
</evidence>
<dbReference type="PRINTS" id="PR00205">
    <property type="entry name" value="CADHERIN"/>
</dbReference>
<proteinExistence type="predicted"/>
<feature type="domain" description="Cadherin" evidence="16">
    <location>
        <begin position="344"/>
        <end position="454"/>
    </location>
</feature>
<dbReference type="FunFam" id="2.60.40.60:FF:000074">
    <property type="entry name" value="Desmoglein 4"/>
    <property type="match status" value="1"/>
</dbReference>
<evidence type="ECO:0000313" key="17">
    <source>
        <dbReference type="Ensembl" id="ENSPLAP00000031259.1"/>
    </source>
</evidence>
<dbReference type="PROSITE" id="PS00232">
    <property type="entry name" value="CADHERIN_1"/>
    <property type="match status" value="2"/>
</dbReference>
<evidence type="ECO:0000256" key="11">
    <source>
        <dbReference type="ARBA" id="ARBA00023180"/>
    </source>
</evidence>
<dbReference type="InterPro" id="IPR002126">
    <property type="entry name" value="Cadherin-like_dom"/>
</dbReference>
<evidence type="ECO:0000256" key="10">
    <source>
        <dbReference type="ARBA" id="ARBA00023136"/>
    </source>
</evidence>
<keyword evidence="3 13" id="KW-0812">Transmembrane</keyword>
<feature type="domain" description="Cadherin" evidence="16">
    <location>
        <begin position="44"/>
        <end position="125"/>
    </location>
</feature>
<dbReference type="InterPro" id="IPR020894">
    <property type="entry name" value="Cadherin_CS"/>
</dbReference>
<dbReference type="SMART" id="SM00112">
    <property type="entry name" value="CA"/>
    <property type="match status" value="4"/>
</dbReference>
<protein>
    <submittedName>
        <fullName evidence="17">Desmoglein-2-like</fullName>
    </submittedName>
</protein>
<feature type="domain" description="Cadherin" evidence="16">
    <location>
        <begin position="234"/>
        <end position="343"/>
    </location>
</feature>
<dbReference type="GO" id="GO:0005886">
    <property type="term" value="C:plasma membrane"/>
    <property type="evidence" value="ECO:0007669"/>
    <property type="project" value="UniProtKB-SubCell"/>
</dbReference>
<dbReference type="SUPFAM" id="SSF49313">
    <property type="entry name" value="Cadherin-like"/>
    <property type="match status" value="4"/>
</dbReference>
<evidence type="ECO:0000259" key="16">
    <source>
        <dbReference type="PROSITE" id="PS50268"/>
    </source>
</evidence>
<dbReference type="FunFam" id="2.60.40.60:FF:000068">
    <property type="entry name" value="Desmoglein 1"/>
    <property type="match status" value="1"/>
</dbReference>
<dbReference type="GO" id="GO:0030057">
    <property type="term" value="C:desmosome"/>
    <property type="evidence" value="ECO:0007669"/>
    <property type="project" value="UniProtKB-SubCell"/>
</dbReference>
<dbReference type="PANTHER" id="PTHR24025">
    <property type="entry name" value="DESMOGLEIN FAMILY MEMBER"/>
    <property type="match status" value="1"/>
</dbReference>
<dbReference type="InterPro" id="IPR050971">
    <property type="entry name" value="Cadherin-domain_protein"/>
</dbReference>
<dbReference type="FunFam" id="2.60.40.60:FF:000083">
    <property type="entry name" value="Desmoglein 1"/>
    <property type="match status" value="1"/>
</dbReference>
<keyword evidence="7 13" id="KW-0130">Cell adhesion</keyword>
<feature type="domain" description="Cadherin" evidence="16">
    <location>
        <begin position="126"/>
        <end position="233"/>
    </location>
</feature>
<evidence type="ECO:0000256" key="9">
    <source>
        <dbReference type="ARBA" id="ARBA00022989"/>
    </source>
</evidence>
<dbReference type="GeneTree" id="ENSGT01030000234624"/>
<evidence type="ECO:0000256" key="15">
    <source>
        <dbReference type="SAM" id="MobiDB-lite"/>
    </source>
</evidence>
<dbReference type="GO" id="GO:0002009">
    <property type="term" value="P:morphogenesis of an epithelium"/>
    <property type="evidence" value="ECO:0007669"/>
    <property type="project" value="UniProtKB-ARBA"/>
</dbReference>
<dbReference type="Ensembl" id="ENSPLAT00000027979.1">
    <property type="protein sequence ID" value="ENSPLAP00000031259.1"/>
    <property type="gene ID" value="ENSPLAG00000023163.1"/>
</dbReference>
<dbReference type="Gene3D" id="2.60.40.60">
    <property type="entry name" value="Cadherins"/>
    <property type="match status" value="4"/>
</dbReference>
<keyword evidence="11" id="KW-0325">Glycoprotein</keyword>
<evidence type="ECO:0000256" key="13">
    <source>
        <dbReference type="RuleBase" id="RU003318"/>
    </source>
</evidence>
<dbReference type="InterPro" id="IPR027397">
    <property type="entry name" value="Catenin-bd_sf"/>
</dbReference>
<feature type="region of interest" description="Disordered" evidence="15">
    <location>
        <begin position="830"/>
        <end position="862"/>
    </location>
</feature>
<keyword evidence="9" id="KW-1133">Transmembrane helix</keyword>
<dbReference type="PROSITE" id="PS50268">
    <property type="entry name" value="CADHERIN_2"/>
    <property type="match status" value="4"/>
</dbReference>
<keyword evidence="2" id="KW-1003">Cell membrane</keyword>
<dbReference type="Pfam" id="PF00028">
    <property type="entry name" value="Cadherin"/>
    <property type="match status" value="3"/>
</dbReference>
<evidence type="ECO:0000256" key="4">
    <source>
        <dbReference type="ARBA" id="ARBA00022723"/>
    </source>
</evidence>
<keyword evidence="8" id="KW-0965">Cell junction</keyword>
<dbReference type="InterPro" id="IPR009122">
    <property type="entry name" value="Desmosomal_cadherin"/>
</dbReference>
<dbReference type="InterPro" id="IPR015919">
    <property type="entry name" value="Cadherin-like_sf"/>
</dbReference>
<comment type="function">
    <text evidence="14">A component of desmosome cell-cell junctions which are required for positive regulation of cellular adhesion. Involved in the interaction of plaque proteins and intermediate filaments mediating cell-cell adhesion.</text>
</comment>
<reference evidence="17" key="2">
    <citation type="submission" date="2025-09" db="UniProtKB">
        <authorList>
            <consortium name="Ensembl"/>
        </authorList>
    </citation>
    <scope>IDENTIFICATION</scope>
</reference>
<accession>A0A3B3W2R0</accession>
<evidence type="ECO:0000256" key="1">
    <source>
        <dbReference type="ARBA" id="ARBA00004568"/>
    </source>
</evidence>
<keyword evidence="18" id="KW-1185">Reference proteome</keyword>
<evidence type="ECO:0000256" key="2">
    <source>
        <dbReference type="ARBA" id="ARBA00022475"/>
    </source>
</evidence>
<dbReference type="GO" id="GO:0005509">
    <property type="term" value="F:calcium ion binding"/>
    <property type="evidence" value="ECO:0007669"/>
    <property type="project" value="UniProtKB-UniRule"/>
</dbReference>
<evidence type="ECO:0000256" key="6">
    <source>
        <dbReference type="ARBA" id="ARBA00022837"/>
    </source>
</evidence>
<dbReference type="AlphaFoldDB" id="A0A3B3W2R0"/>
<dbReference type="Gene3D" id="4.10.900.10">
    <property type="entry name" value="TCF3-CBD (Catenin binding domain)"/>
    <property type="match status" value="1"/>
</dbReference>
<evidence type="ECO:0000256" key="5">
    <source>
        <dbReference type="ARBA" id="ARBA00022737"/>
    </source>
</evidence>
<dbReference type="PRINTS" id="PR01818">
    <property type="entry name" value="DESMOCADHERN"/>
</dbReference>
<evidence type="ECO:0000256" key="8">
    <source>
        <dbReference type="ARBA" id="ARBA00022949"/>
    </source>
</evidence>
<dbReference type="STRING" id="48699.ENSPLAP00000031259"/>
<feature type="compositionally biased region" description="Low complexity" evidence="15">
    <location>
        <begin position="838"/>
        <end position="854"/>
    </location>
</feature>
<organism evidence="17 18">
    <name type="scientific">Poecilia latipinna</name>
    <name type="common">sailfin molly</name>
    <dbReference type="NCBI Taxonomy" id="48699"/>
    <lineage>
        <taxon>Eukaryota</taxon>
        <taxon>Metazoa</taxon>
        <taxon>Chordata</taxon>
        <taxon>Craniata</taxon>
        <taxon>Vertebrata</taxon>
        <taxon>Euteleostomi</taxon>
        <taxon>Actinopterygii</taxon>
        <taxon>Neopterygii</taxon>
        <taxon>Teleostei</taxon>
        <taxon>Neoteleostei</taxon>
        <taxon>Acanthomorphata</taxon>
        <taxon>Ovalentaria</taxon>
        <taxon>Atherinomorphae</taxon>
        <taxon>Cyprinodontiformes</taxon>
        <taxon>Poeciliidae</taxon>
        <taxon>Poeciliinae</taxon>
        <taxon>Poecilia</taxon>
    </lineage>
</organism>
<reference evidence="17" key="1">
    <citation type="submission" date="2025-08" db="UniProtKB">
        <authorList>
            <consortium name="Ensembl"/>
        </authorList>
    </citation>
    <scope>IDENTIFICATION</scope>
</reference>
<evidence type="ECO:0000313" key="18">
    <source>
        <dbReference type="Proteomes" id="UP000261500"/>
    </source>
</evidence>
<dbReference type="GO" id="GO:0045216">
    <property type="term" value="P:cell-cell junction organization"/>
    <property type="evidence" value="ECO:0007669"/>
    <property type="project" value="UniProtKB-ARBA"/>
</dbReference>
<keyword evidence="6 12" id="KW-0106">Calcium</keyword>
<sequence length="862" mass="93891">TGRFQSGGNTQILLLIAAVKFAPAVLTCSTVKSLSLLLFQIRSDRQIGINVMYSLEGVGANQPPFHVFVVNPHNGNVRVTRKLDREEIPLYNLAGFAKFPNGTEAEAKIDLKIKVVDENDNGPTFESSVLTAEVDEHSPIGSSVITISATDKDDNTTLHAKIAYYIIGQEPRDWFTMDKDGTIYVKNNLDREKEKTVLLTVTGQDMYGAPEGHIATATVTINIRDVNDNPPTLENEAYEGNIEENTFGVEVMRIKANDLDSDQDNWEAVFDIVQGNEDGYFSIKTDPDTNEGILILEKPVDFEDVKDMNLGLAVRNKAPLVDGKFKTYPIKINVKNQPEGPHFEPKVKPIPIKEGTPIDVNKVIASYPAIDKDTGKPAEDVKYLKGSDPQNWLSIDPKTADIKLNKMPDRESPFLINGVYMAEILCITEGMPSKTATGTVAIQVEDLNDHCPTLTSNFIPMCKSNKRIIVNAKDEDAFPNGPPFKFSIYPWSTSVDWKMRPYNGKIIHELTSGDEKIVQKDHMLVFDYEGTGSSAGSVGCCSNLQQDCDLEFLNNLGPSFKTLAEICGGKIVQAETTQVDTPLPNPSVNNIQVSVPKLVTSQEMSLPSRVQPAQSTTAQTLISKTSKTTEQAKIRESKATVREGMTSVQTETAQNQMLVVNQQQPVYFTTAPMLQPIQYVVQQPLQNAMILAETSGPNLQHMVMVNGTDFGSSQGVIVQGQTMMHSAQPQSLGAVLVDSNGIQGTTGNMVHAGNFSGAQNMMVVEGQVPIGTVKVLNGNEASLIQGGTMLNELSGCQTMLKIGESGTIGQQLQDGRGVFQTAEVSGVQKVHDLSAGESSSSKSRTSSTTLSTTRTIHKTIVQ</sequence>
<evidence type="ECO:0000256" key="3">
    <source>
        <dbReference type="ARBA" id="ARBA00022692"/>
    </source>
</evidence>
<dbReference type="GO" id="GO:0007156">
    <property type="term" value="P:homophilic cell adhesion via plasma membrane adhesion molecules"/>
    <property type="evidence" value="ECO:0007669"/>
    <property type="project" value="InterPro"/>
</dbReference>
<dbReference type="Proteomes" id="UP000261500">
    <property type="component" value="Unplaced"/>
</dbReference>
<evidence type="ECO:0000256" key="12">
    <source>
        <dbReference type="PROSITE-ProRule" id="PRU00043"/>
    </source>
</evidence>
<dbReference type="InterPro" id="IPR000233">
    <property type="entry name" value="Cadherin_Y-type_LIR"/>
</dbReference>